<feature type="non-terminal residue" evidence="5">
    <location>
        <position position="1"/>
    </location>
</feature>
<name>A0A0S4IQ59_BODSA</name>
<dbReference type="SMART" id="SM00176">
    <property type="entry name" value="RAN"/>
    <property type="match status" value="1"/>
</dbReference>
<dbReference type="OrthoDB" id="48625at2759"/>
<organism evidence="5 6">
    <name type="scientific">Bodo saltans</name>
    <name type="common">Flagellated protozoan</name>
    <dbReference type="NCBI Taxonomy" id="75058"/>
    <lineage>
        <taxon>Eukaryota</taxon>
        <taxon>Discoba</taxon>
        <taxon>Euglenozoa</taxon>
        <taxon>Kinetoplastea</taxon>
        <taxon>Metakinetoplastina</taxon>
        <taxon>Eubodonida</taxon>
        <taxon>Bodonidae</taxon>
        <taxon>Bodo</taxon>
    </lineage>
</organism>
<dbReference type="EMBL" id="CYKH01000244">
    <property type="protein sequence ID" value="CUF13200.1"/>
    <property type="molecule type" value="Genomic_DNA"/>
</dbReference>
<keyword evidence="2" id="KW-0547">Nucleotide-binding</keyword>
<proteinExistence type="predicted"/>
<dbReference type="PANTHER" id="PTHR24071:SF0">
    <property type="entry name" value="GTP-BINDING NUCLEAR PROTEIN RAN"/>
    <property type="match status" value="1"/>
</dbReference>
<dbReference type="GO" id="GO:0000054">
    <property type="term" value="P:ribosomal subunit export from nucleus"/>
    <property type="evidence" value="ECO:0007669"/>
    <property type="project" value="TreeGrafter"/>
</dbReference>
<dbReference type="SUPFAM" id="SSF52540">
    <property type="entry name" value="P-loop containing nucleoside triphosphate hydrolases"/>
    <property type="match status" value="2"/>
</dbReference>
<evidence type="ECO:0000256" key="3">
    <source>
        <dbReference type="ARBA" id="ARBA00022927"/>
    </source>
</evidence>
<dbReference type="PANTHER" id="PTHR24071">
    <property type="entry name" value="RAN GTPASE"/>
    <property type="match status" value="1"/>
</dbReference>
<dbReference type="Pfam" id="PF00071">
    <property type="entry name" value="Ras"/>
    <property type="match status" value="1"/>
</dbReference>
<dbReference type="GO" id="GO:0006606">
    <property type="term" value="P:protein import into nucleus"/>
    <property type="evidence" value="ECO:0007669"/>
    <property type="project" value="TreeGrafter"/>
</dbReference>
<dbReference type="PRINTS" id="PR00449">
    <property type="entry name" value="RASTRNSFRMNG"/>
</dbReference>
<dbReference type="InterPro" id="IPR027417">
    <property type="entry name" value="P-loop_NTPase"/>
</dbReference>
<dbReference type="InterPro" id="IPR002041">
    <property type="entry name" value="Ran_GTPase"/>
</dbReference>
<dbReference type="AlphaFoldDB" id="A0A0S4IQ59"/>
<dbReference type="VEuPathDB" id="TriTrypDB:BSAL_59435"/>
<evidence type="ECO:0000256" key="4">
    <source>
        <dbReference type="ARBA" id="ARBA00023134"/>
    </source>
</evidence>
<dbReference type="GO" id="GO:0005634">
    <property type="term" value="C:nucleus"/>
    <property type="evidence" value="ECO:0007669"/>
    <property type="project" value="TreeGrafter"/>
</dbReference>
<gene>
    <name evidence="5" type="ORF">BSAL_59435</name>
</gene>
<accession>A0A0S4IQ59</accession>
<evidence type="ECO:0000256" key="2">
    <source>
        <dbReference type="ARBA" id="ARBA00022741"/>
    </source>
</evidence>
<dbReference type="GO" id="GO:0005737">
    <property type="term" value="C:cytoplasm"/>
    <property type="evidence" value="ECO:0007669"/>
    <property type="project" value="TreeGrafter"/>
</dbReference>
<dbReference type="InterPro" id="IPR001806">
    <property type="entry name" value="Small_GTPase"/>
</dbReference>
<keyword evidence="4" id="KW-0342">GTP-binding</keyword>
<dbReference type="GO" id="GO:0005525">
    <property type="term" value="F:GTP binding"/>
    <property type="evidence" value="ECO:0007669"/>
    <property type="project" value="UniProtKB-KW"/>
</dbReference>
<dbReference type="GO" id="GO:0003924">
    <property type="term" value="F:GTPase activity"/>
    <property type="evidence" value="ECO:0007669"/>
    <property type="project" value="InterPro"/>
</dbReference>
<keyword evidence="3" id="KW-0653">Protein transport</keyword>
<sequence>LSGLRDFYYMEGNCAIIMVDATAQAPAAARVKQWHRDISRILNDIPIVVVTNKVDCVVGYVAPPTIAGLQHYEMSVKANYNLEKPFLWLLQRLSRDGSICLIDTLGLTPSVARIPAHSDAKSATTLPMFHSSVPFKLILVGDGGVGKSTFLKRHLTGEFEKNYIATFGVDVHPLT</sequence>
<feature type="non-terminal residue" evidence="5">
    <location>
        <position position="175"/>
    </location>
</feature>
<evidence type="ECO:0000313" key="6">
    <source>
        <dbReference type="Proteomes" id="UP000051952"/>
    </source>
</evidence>
<evidence type="ECO:0000256" key="1">
    <source>
        <dbReference type="ARBA" id="ARBA00022448"/>
    </source>
</evidence>
<protein>
    <submittedName>
        <fullName evidence="5">Ras-related GTP-binding nuclear protein Rtb2, putative</fullName>
    </submittedName>
</protein>
<dbReference type="Pfam" id="PF08477">
    <property type="entry name" value="Roc"/>
    <property type="match status" value="1"/>
</dbReference>
<evidence type="ECO:0000313" key="5">
    <source>
        <dbReference type="EMBL" id="CUF13200.1"/>
    </source>
</evidence>
<keyword evidence="1" id="KW-0813">Transport</keyword>
<dbReference type="Proteomes" id="UP000051952">
    <property type="component" value="Unassembled WGS sequence"/>
</dbReference>
<keyword evidence="6" id="KW-1185">Reference proteome</keyword>
<reference evidence="6" key="1">
    <citation type="submission" date="2015-09" db="EMBL/GenBank/DDBJ databases">
        <authorList>
            <consortium name="Pathogen Informatics"/>
        </authorList>
    </citation>
    <scope>NUCLEOTIDE SEQUENCE [LARGE SCALE GENOMIC DNA]</scope>
    <source>
        <strain evidence="6">Lake Konstanz</strain>
    </source>
</reference>
<dbReference type="Gene3D" id="3.40.50.300">
    <property type="entry name" value="P-loop containing nucleotide triphosphate hydrolases"/>
    <property type="match status" value="2"/>
</dbReference>